<dbReference type="EMBL" id="CP002000">
    <property type="protein sequence ID" value="ADJ50340.1"/>
    <property type="molecule type" value="Genomic_DNA"/>
</dbReference>
<sequence>MRFLVIVKASPESEAAGFQPGAEELAEMTKFNERLVAEGRMELAEGLTSSADGSRVLFEGDAEPKVIDGPFAETKELIAGFWVLRGESLGEIVELMKQVPNLGPGEGVLEIRPIGE</sequence>
<feature type="domain" description="YCII-related" evidence="2">
    <location>
        <begin position="1"/>
        <end position="114"/>
    </location>
</feature>
<dbReference type="InterPro" id="IPR005545">
    <property type="entry name" value="YCII"/>
</dbReference>
<dbReference type="eggNOG" id="COG3795">
    <property type="taxonomic scope" value="Bacteria"/>
</dbReference>
<dbReference type="PANTHER" id="PTHR35174:SF4">
    <property type="entry name" value="BLL7163 PROTEIN"/>
    <property type="match status" value="1"/>
</dbReference>
<protein>
    <recommendedName>
        <fullName evidence="2">YCII-related domain-containing protein</fullName>
    </recommendedName>
</protein>
<dbReference type="AlphaFoldDB" id="A0A0H3DHI7"/>
<dbReference type="PATRIC" id="fig|749927.5.peg.8974"/>
<name>A0A0H3DHI7_AMYMU</name>
<evidence type="ECO:0000259" key="2">
    <source>
        <dbReference type="Pfam" id="PF03795"/>
    </source>
</evidence>
<evidence type="ECO:0000313" key="3">
    <source>
        <dbReference type="EMBL" id="ADJ50340.1"/>
    </source>
</evidence>
<proteinExistence type="inferred from homology"/>
<dbReference type="HOGENOM" id="CLU_130902_0_0_11"/>
<accession>A0A0H3DHI7</accession>
<comment type="similarity">
    <text evidence="1">Belongs to the YciI family.</text>
</comment>
<dbReference type="Pfam" id="PF03795">
    <property type="entry name" value="YCII"/>
    <property type="match status" value="1"/>
</dbReference>
<dbReference type="SUPFAM" id="SSF54909">
    <property type="entry name" value="Dimeric alpha+beta barrel"/>
    <property type="match status" value="1"/>
</dbReference>
<evidence type="ECO:0000313" key="4">
    <source>
        <dbReference type="Proteomes" id="UP000000328"/>
    </source>
</evidence>
<dbReference type="RefSeq" id="WP_013230368.1">
    <property type="nucleotide sequence ID" value="NC_014318.1"/>
</dbReference>
<organism evidence="3 4">
    <name type="scientific">Amycolatopsis mediterranei (strain U-32)</name>
    <dbReference type="NCBI Taxonomy" id="749927"/>
    <lineage>
        <taxon>Bacteria</taxon>
        <taxon>Bacillati</taxon>
        <taxon>Actinomycetota</taxon>
        <taxon>Actinomycetes</taxon>
        <taxon>Pseudonocardiales</taxon>
        <taxon>Pseudonocardiaceae</taxon>
        <taxon>Amycolatopsis</taxon>
    </lineage>
</organism>
<reference evidence="3 4" key="1">
    <citation type="journal article" date="2010" name="Cell Res.">
        <title>Complete genome sequence of the rifamycin SV-producing Amycolatopsis mediterranei U32 revealed its genetic characteristics in phylogeny and metabolism.</title>
        <authorList>
            <person name="Zhao W."/>
            <person name="Zhong Y."/>
            <person name="Yuan H."/>
            <person name="Wang J."/>
            <person name="Zheng H."/>
            <person name="Wang Y."/>
            <person name="Cen X."/>
            <person name="Xu F."/>
            <person name="Bai J."/>
            <person name="Han X."/>
            <person name="Lu G."/>
            <person name="Zhu Y."/>
            <person name="Shao Z."/>
            <person name="Yan H."/>
            <person name="Li C."/>
            <person name="Peng N."/>
            <person name="Zhang Z."/>
            <person name="Zhang Y."/>
            <person name="Lin W."/>
            <person name="Fan Y."/>
            <person name="Qin Z."/>
            <person name="Hu Y."/>
            <person name="Zhu B."/>
            <person name="Wang S."/>
            <person name="Ding X."/>
            <person name="Zhao G.P."/>
        </authorList>
    </citation>
    <scope>NUCLEOTIDE SEQUENCE [LARGE SCALE GENOMIC DNA]</scope>
    <source>
        <strain evidence="4">U-32</strain>
    </source>
</reference>
<dbReference type="GeneID" id="92876247"/>
<dbReference type="InterPro" id="IPR011008">
    <property type="entry name" value="Dimeric_a/b-barrel"/>
</dbReference>
<dbReference type="KEGG" id="amd:AMED_8645"/>
<evidence type="ECO:0000256" key="1">
    <source>
        <dbReference type="ARBA" id="ARBA00007689"/>
    </source>
</evidence>
<dbReference type="Gene3D" id="3.30.70.1060">
    <property type="entry name" value="Dimeric alpha+beta barrel"/>
    <property type="match status" value="1"/>
</dbReference>
<gene>
    <name evidence="3" type="ordered locus">AMED_8645</name>
</gene>
<dbReference type="PANTHER" id="PTHR35174">
    <property type="entry name" value="BLL7171 PROTEIN-RELATED"/>
    <property type="match status" value="1"/>
</dbReference>
<dbReference type="Proteomes" id="UP000000328">
    <property type="component" value="Chromosome"/>
</dbReference>
<dbReference type="OrthoDB" id="668782at2"/>